<proteinExistence type="predicted"/>
<dbReference type="InterPro" id="IPR008620">
    <property type="entry name" value="FixH"/>
</dbReference>
<dbReference type="OrthoDB" id="1495896at2"/>
<gene>
    <name evidence="1" type="ORF">B0I00_0717</name>
</gene>
<name>A0A2N0I2U5_9SPHN</name>
<evidence type="ECO:0000313" key="2">
    <source>
        <dbReference type="Proteomes" id="UP000232587"/>
    </source>
</evidence>
<sequence>MTRRFNGRHMALILVGGFGLVIAVNLSAAVVAKRTFGGIVVENSYAASQDFNRWLNEAKSERALGWNAQVSRRPDGRLALALGKVPAGAVITAEARHPLGRAPDRVLTFAPDGPNGAVSREMLPAGRWTLRMTISAEGRQVRSESALR</sequence>
<accession>A0A2N0I2U5</accession>
<reference evidence="1 2" key="1">
    <citation type="submission" date="2017-11" db="EMBL/GenBank/DDBJ databases">
        <title>Genomic Encyclopedia of Type Strains, Phase III (KMG-III): the genomes of soil and plant-associated and newly described type strains.</title>
        <authorList>
            <person name="Whitman W."/>
        </authorList>
    </citation>
    <scope>NUCLEOTIDE SEQUENCE [LARGE SCALE GENOMIC DNA]</scope>
    <source>
        <strain evidence="1 2">CGMCC 1.12274</strain>
    </source>
</reference>
<dbReference type="Pfam" id="PF05751">
    <property type="entry name" value="FixH"/>
    <property type="match status" value="1"/>
</dbReference>
<evidence type="ECO:0000313" key="1">
    <source>
        <dbReference type="EMBL" id="PKB25516.1"/>
    </source>
</evidence>
<organism evidence="1 2">
    <name type="scientific">Novosphingobium kunmingense</name>
    <dbReference type="NCBI Taxonomy" id="1211806"/>
    <lineage>
        <taxon>Bacteria</taxon>
        <taxon>Pseudomonadati</taxon>
        <taxon>Pseudomonadota</taxon>
        <taxon>Alphaproteobacteria</taxon>
        <taxon>Sphingomonadales</taxon>
        <taxon>Sphingomonadaceae</taxon>
        <taxon>Novosphingobium</taxon>
    </lineage>
</organism>
<dbReference type="RefSeq" id="WP_100865950.1">
    <property type="nucleotide sequence ID" value="NZ_PHUF01000002.1"/>
</dbReference>
<keyword evidence="2" id="KW-1185">Reference proteome</keyword>
<dbReference type="EMBL" id="PHUF01000002">
    <property type="protein sequence ID" value="PKB25516.1"/>
    <property type="molecule type" value="Genomic_DNA"/>
</dbReference>
<dbReference type="AlphaFoldDB" id="A0A2N0I2U5"/>
<protein>
    <submittedName>
        <fullName evidence="1">Nitrogen fixation protein FixH</fullName>
    </submittedName>
</protein>
<dbReference type="Proteomes" id="UP000232587">
    <property type="component" value="Unassembled WGS sequence"/>
</dbReference>
<comment type="caution">
    <text evidence="1">The sequence shown here is derived from an EMBL/GenBank/DDBJ whole genome shotgun (WGS) entry which is preliminary data.</text>
</comment>